<dbReference type="GO" id="GO:0060090">
    <property type="term" value="F:molecular adaptor activity"/>
    <property type="evidence" value="ECO:0007669"/>
    <property type="project" value="TreeGrafter"/>
</dbReference>
<feature type="non-terminal residue" evidence="9">
    <location>
        <position position="1"/>
    </location>
</feature>
<dbReference type="Pfam" id="PF04108">
    <property type="entry name" value="ATG17_like"/>
    <property type="match status" value="1"/>
</dbReference>
<feature type="domain" description="Autophagy-related protein 11 C-terminal" evidence="8">
    <location>
        <begin position="845"/>
        <end position="949"/>
    </location>
</feature>
<dbReference type="GO" id="GO:0034517">
    <property type="term" value="P:ribophagy"/>
    <property type="evidence" value="ECO:0007669"/>
    <property type="project" value="TreeGrafter"/>
</dbReference>
<evidence type="ECO:0000259" key="7">
    <source>
        <dbReference type="Pfam" id="PF04108"/>
    </source>
</evidence>
<dbReference type="InterPro" id="IPR045326">
    <property type="entry name" value="ATG17-like_dom"/>
</dbReference>
<dbReference type="GO" id="GO:0034045">
    <property type="term" value="C:phagophore assembly site membrane"/>
    <property type="evidence" value="ECO:0007669"/>
    <property type="project" value="TreeGrafter"/>
</dbReference>
<evidence type="ECO:0000256" key="4">
    <source>
        <dbReference type="ARBA" id="ARBA00023054"/>
    </source>
</evidence>
<feature type="non-terminal residue" evidence="9">
    <location>
        <position position="995"/>
    </location>
</feature>
<dbReference type="InterPro" id="IPR040040">
    <property type="entry name" value="ATG11"/>
</dbReference>
<dbReference type="Pfam" id="PF10377">
    <property type="entry name" value="ATG11"/>
    <property type="match status" value="1"/>
</dbReference>
<dbReference type="EMBL" id="LJIG01000864">
    <property type="protein sequence ID" value="KRT86076.1"/>
    <property type="molecule type" value="Genomic_DNA"/>
</dbReference>
<keyword evidence="2" id="KW-0653">Protein transport</keyword>
<feature type="compositionally biased region" description="Polar residues" evidence="6">
    <location>
        <begin position="962"/>
        <end position="976"/>
    </location>
</feature>
<dbReference type="PANTHER" id="PTHR13222:SF1">
    <property type="entry name" value="RB1-INDUCIBLE COILED-COIL PROTEIN 1"/>
    <property type="match status" value="1"/>
</dbReference>
<dbReference type="GO" id="GO:0015031">
    <property type="term" value="P:protein transport"/>
    <property type="evidence" value="ECO:0007669"/>
    <property type="project" value="UniProtKB-KW"/>
</dbReference>
<keyword evidence="4 5" id="KW-0175">Coiled coil</keyword>
<gene>
    <name evidence="9" type="ORF">AMK59_2</name>
</gene>
<evidence type="ECO:0000256" key="1">
    <source>
        <dbReference type="ARBA" id="ARBA00022448"/>
    </source>
</evidence>
<evidence type="ECO:0000256" key="5">
    <source>
        <dbReference type="SAM" id="Coils"/>
    </source>
</evidence>
<keyword evidence="3" id="KW-0072">Autophagy</keyword>
<organism evidence="9 10">
    <name type="scientific">Oryctes borbonicus</name>
    <dbReference type="NCBI Taxonomy" id="1629725"/>
    <lineage>
        <taxon>Eukaryota</taxon>
        <taxon>Metazoa</taxon>
        <taxon>Ecdysozoa</taxon>
        <taxon>Arthropoda</taxon>
        <taxon>Hexapoda</taxon>
        <taxon>Insecta</taxon>
        <taxon>Pterygota</taxon>
        <taxon>Neoptera</taxon>
        <taxon>Endopterygota</taxon>
        <taxon>Coleoptera</taxon>
        <taxon>Polyphaga</taxon>
        <taxon>Scarabaeiformia</taxon>
        <taxon>Scarabaeidae</taxon>
        <taxon>Dynastinae</taxon>
        <taxon>Oryctes</taxon>
    </lineage>
</organism>
<evidence type="ECO:0000256" key="6">
    <source>
        <dbReference type="SAM" id="MobiDB-lite"/>
    </source>
</evidence>
<proteinExistence type="predicted"/>
<accession>A0A0T6BFG8</accession>
<dbReference type="GO" id="GO:1990316">
    <property type="term" value="C:Atg1/ULK1 kinase complex"/>
    <property type="evidence" value="ECO:0007669"/>
    <property type="project" value="TreeGrafter"/>
</dbReference>
<evidence type="ECO:0000313" key="9">
    <source>
        <dbReference type="EMBL" id="KRT86076.1"/>
    </source>
</evidence>
<keyword evidence="10" id="KW-1185">Reference proteome</keyword>
<dbReference type="GO" id="GO:0019901">
    <property type="term" value="F:protein kinase binding"/>
    <property type="evidence" value="ECO:0007669"/>
    <property type="project" value="TreeGrafter"/>
</dbReference>
<dbReference type="OrthoDB" id="447953at2759"/>
<dbReference type="PANTHER" id="PTHR13222">
    <property type="entry name" value="RB1-INDUCIBLE COILED-COIL"/>
    <property type="match status" value="1"/>
</dbReference>
<evidence type="ECO:0000256" key="3">
    <source>
        <dbReference type="ARBA" id="ARBA00023006"/>
    </source>
</evidence>
<dbReference type="GO" id="GO:0034727">
    <property type="term" value="P:piecemeal microautophagy of the nucleus"/>
    <property type="evidence" value="ECO:0007669"/>
    <property type="project" value="TreeGrafter"/>
</dbReference>
<dbReference type="GO" id="GO:0061723">
    <property type="term" value="P:glycophagy"/>
    <property type="evidence" value="ECO:0007669"/>
    <property type="project" value="TreeGrafter"/>
</dbReference>
<sequence length="995" mass="114279">PERAFLEKVKEATADLPHDYATVVHRTQLAQQFNEMAKEQAKICKQLVHDQHLQQQGWAAVVANLEDITMEFKKRADLCEKQFSDYMGEHDSYLTSLQSFHQDLQILSRIPLLPVLLENEKLLENTLNAESSSATTNETVEHSESARKDTSLLGWISASDSKNSMDQLYEMCSRGLQQFDQNAYAAIKAEIKAALEEANKPDMKEVRGIGDRLFGLEQLMNGAKKYVQEQGDLAQSFLQNQHRAGNLGDRSVLPDLCASHRKQLLVMFNNHQQLGDIRRRCTKAKEELIVNLYLRLKWVMYVENTILENSHRLFICHENLKRLRKHLEVLQQIHLAPAIYLTAITEVVRRKTFSQAFLVWASELACHLLTIHNNEVTRRKEFQTQFEGHFLNSLFPGMDDLPPTFATQAPSVFDSNLPVISSEDLETLRDALPEMVEKLAVPDLSAILAFFDSKQESKFDKEEAIEVVEELVQEVQDLRLSTNAEQSMTKENESCLIAPSLPYLKDLDRGCESETDTEEFEKVCQSPLDLHFDKEIPSPRTKTQDIATITEDNLQTSRTEYDKLKSILYKLAELMQQDLPNLRAELSTLKDISAKERDEIVKHYDNLAESLEKMNLGAHLREQTEIETCRKDLECKDEELKCLHTANVNLENQFKTCMQENVDLKDEIENLKTLREKESAELKDNLKKIEEDRDRLIRDLRETLTREHRAELDNLRARFKLMRDQNSADASQDKFDHFREDFENQKAEAVENALIVERNKWEHVMKDTIAKITKEKDEQLQLLVKENEEKECLLNAFKLEFSAAKGCQTENDSLVESKKVDEMAASVGLFEGRVDAATSPVRHQDKLTKSQMSLLKSGKFSRSSCITGDIVLVVWEPTHENYKILQESSTLYFLHSDCLESLGLKKSEKEEQKPYCLGQVTNKEYCHARKAQNRYRVPIGTKFYRVTVKPVNLETLWGVDPTGSSRHPSQQMSESQPAALPSAEQHHSQQLCSQA</sequence>
<feature type="region of interest" description="Disordered" evidence="6">
    <location>
        <begin position="959"/>
        <end position="995"/>
    </location>
</feature>
<reference evidence="9 10" key="1">
    <citation type="submission" date="2015-09" db="EMBL/GenBank/DDBJ databases">
        <title>Draft genome of the scarab beetle Oryctes borbonicus.</title>
        <authorList>
            <person name="Meyer J.M."/>
            <person name="Markov G.V."/>
            <person name="Baskaran P."/>
            <person name="Herrmann M."/>
            <person name="Sommer R.J."/>
            <person name="Roedelsperger C."/>
        </authorList>
    </citation>
    <scope>NUCLEOTIDE SEQUENCE [LARGE SCALE GENOMIC DNA]</scope>
    <source>
        <strain evidence="9">OB123</strain>
        <tissue evidence="9">Whole animal</tissue>
    </source>
</reference>
<evidence type="ECO:0000259" key="8">
    <source>
        <dbReference type="Pfam" id="PF10377"/>
    </source>
</evidence>
<dbReference type="InterPro" id="IPR019460">
    <property type="entry name" value="Atg11_C"/>
</dbReference>
<dbReference type="GO" id="GO:0000045">
    <property type="term" value="P:autophagosome assembly"/>
    <property type="evidence" value="ECO:0007669"/>
    <property type="project" value="InterPro"/>
</dbReference>
<comment type="caution">
    <text evidence="9">The sequence shown here is derived from an EMBL/GenBank/DDBJ whole genome shotgun (WGS) entry which is preliminary data.</text>
</comment>
<protein>
    <submittedName>
        <fullName evidence="9">Uncharacterized protein</fullName>
    </submittedName>
</protein>
<keyword evidence="1" id="KW-0813">Transport</keyword>
<dbReference type="AlphaFoldDB" id="A0A0T6BFG8"/>
<evidence type="ECO:0000313" key="10">
    <source>
        <dbReference type="Proteomes" id="UP000051574"/>
    </source>
</evidence>
<feature type="coiled-coil region" evidence="5">
    <location>
        <begin position="633"/>
        <end position="789"/>
    </location>
</feature>
<dbReference type="GO" id="GO:0000422">
    <property type="term" value="P:autophagy of mitochondrion"/>
    <property type="evidence" value="ECO:0007669"/>
    <property type="project" value="TreeGrafter"/>
</dbReference>
<feature type="domain" description="Autophagy protein ATG17-like" evidence="7">
    <location>
        <begin position="29"/>
        <end position="391"/>
    </location>
</feature>
<evidence type="ECO:0000256" key="2">
    <source>
        <dbReference type="ARBA" id="ARBA00022927"/>
    </source>
</evidence>
<dbReference type="Proteomes" id="UP000051574">
    <property type="component" value="Unassembled WGS sequence"/>
</dbReference>
<name>A0A0T6BFG8_9SCAR</name>
<dbReference type="GO" id="GO:0061709">
    <property type="term" value="P:reticulophagy"/>
    <property type="evidence" value="ECO:0007669"/>
    <property type="project" value="TreeGrafter"/>
</dbReference>